<sequence>MVELVVVVVVLLLLVLVLMLMGVIEALLVVFYTLAMREAEVTIERSYCSPVVCTGSWSSCNTGGVISPHQTSPSHTRTNTCLG</sequence>
<proteinExistence type="predicted"/>
<gene>
    <name evidence="2" type="ORF">PoB_002199500</name>
</gene>
<keyword evidence="1" id="KW-0472">Membrane</keyword>
<reference evidence="2 3" key="1">
    <citation type="journal article" date="2021" name="Elife">
        <title>Chloroplast acquisition without the gene transfer in kleptoplastic sea slugs, Plakobranchus ocellatus.</title>
        <authorList>
            <person name="Maeda T."/>
            <person name="Takahashi S."/>
            <person name="Yoshida T."/>
            <person name="Shimamura S."/>
            <person name="Takaki Y."/>
            <person name="Nagai Y."/>
            <person name="Toyoda A."/>
            <person name="Suzuki Y."/>
            <person name="Arimoto A."/>
            <person name="Ishii H."/>
            <person name="Satoh N."/>
            <person name="Nishiyama T."/>
            <person name="Hasebe M."/>
            <person name="Maruyama T."/>
            <person name="Minagawa J."/>
            <person name="Obokata J."/>
            <person name="Shigenobu S."/>
        </authorList>
    </citation>
    <scope>NUCLEOTIDE SEQUENCE [LARGE SCALE GENOMIC DNA]</scope>
</reference>
<comment type="caution">
    <text evidence="2">The sequence shown here is derived from an EMBL/GenBank/DDBJ whole genome shotgun (WGS) entry which is preliminary data.</text>
</comment>
<feature type="transmembrane region" description="Helical" evidence="1">
    <location>
        <begin position="6"/>
        <end position="35"/>
    </location>
</feature>
<dbReference type="EMBL" id="BLXT01002514">
    <property type="protein sequence ID" value="GFN95489.1"/>
    <property type="molecule type" value="Genomic_DNA"/>
</dbReference>
<accession>A0AAV3ZK18</accession>
<keyword evidence="1" id="KW-1133">Transmembrane helix</keyword>
<keyword evidence="3" id="KW-1185">Reference proteome</keyword>
<protein>
    <recommendedName>
        <fullName evidence="4">Secreted protein</fullName>
    </recommendedName>
</protein>
<evidence type="ECO:0000313" key="2">
    <source>
        <dbReference type="EMBL" id="GFN95489.1"/>
    </source>
</evidence>
<name>A0AAV3ZK18_9GAST</name>
<dbReference type="AlphaFoldDB" id="A0AAV3ZK18"/>
<organism evidence="2 3">
    <name type="scientific">Plakobranchus ocellatus</name>
    <dbReference type="NCBI Taxonomy" id="259542"/>
    <lineage>
        <taxon>Eukaryota</taxon>
        <taxon>Metazoa</taxon>
        <taxon>Spiralia</taxon>
        <taxon>Lophotrochozoa</taxon>
        <taxon>Mollusca</taxon>
        <taxon>Gastropoda</taxon>
        <taxon>Heterobranchia</taxon>
        <taxon>Euthyneura</taxon>
        <taxon>Panpulmonata</taxon>
        <taxon>Sacoglossa</taxon>
        <taxon>Placobranchoidea</taxon>
        <taxon>Plakobranchidae</taxon>
        <taxon>Plakobranchus</taxon>
    </lineage>
</organism>
<evidence type="ECO:0000256" key="1">
    <source>
        <dbReference type="SAM" id="Phobius"/>
    </source>
</evidence>
<evidence type="ECO:0008006" key="4">
    <source>
        <dbReference type="Google" id="ProtNLM"/>
    </source>
</evidence>
<evidence type="ECO:0000313" key="3">
    <source>
        <dbReference type="Proteomes" id="UP000735302"/>
    </source>
</evidence>
<keyword evidence="1" id="KW-0812">Transmembrane</keyword>
<dbReference type="Proteomes" id="UP000735302">
    <property type="component" value="Unassembled WGS sequence"/>
</dbReference>